<dbReference type="AlphaFoldDB" id="A0AA38I1V2"/>
<sequence>MSIKGLNMIGPHHVCVLYVATAGLQGSLMGSDEQEVVLLIYVIVDVLQNKVMPFLQNIDACCHILCAGLQPENATVRDSLSRSLKQSTIPVHC</sequence>
<dbReference type="Proteomes" id="UP001168821">
    <property type="component" value="Unassembled WGS sequence"/>
</dbReference>
<name>A0AA38I1V2_9CUCU</name>
<accession>A0AA38I1V2</accession>
<evidence type="ECO:0000313" key="2">
    <source>
        <dbReference type="Proteomes" id="UP001168821"/>
    </source>
</evidence>
<evidence type="ECO:0000313" key="1">
    <source>
        <dbReference type="EMBL" id="KAJ3647733.1"/>
    </source>
</evidence>
<dbReference type="EMBL" id="JALNTZ010000006">
    <property type="protein sequence ID" value="KAJ3647733.1"/>
    <property type="molecule type" value="Genomic_DNA"/>
</dbReference>
<keyword evidence="2" id="KW-1185">Reference proteome</keyword>
<organism evidence="1 2">
    <name type="scientific">Zophobas morio</name>
    <dbReference type="NCBI Taxonomy" id="2755281"/>
    <lineage>
        <taxon>Eukaryota</taxon>
        <taxon>Metazoa</taxon>
        <taxon>Ecdysozoa</taxon>
        <taxon>Arthropoda</taxon>
        <taxon>Hexapoda</taxon>
        <taxon>Insecta</taxon>
        <taxon>Pterygota</taxon>
        <taxon>Neoptera</taxon>
        <taxon>Endopterygota</taxon>
        <taxon>Coleoptera</taxon>
        <taxon>Polyphaga</taxon>
        <taxon>Cucujiformia</taxon>
        <taxon>Tenebrionidae</taxon>
        <taxon>Zophobas</taxon>
    </lineage>
</organism>
<protein>
    <submittedName>
        <fullName evidence="1">Uncharacterized protein</fullName>
    </submittedName>
</protein>
<comment type="caution">
    <text evidence="1">The sequence shown here is derived from an EMBL/GenBank/DDBJ whole genome shotgun (WGS) entry which is preliminary data.</text>
</comment>
<gene>
    <name evidence="1" type="ORF">Zmor_019595</name>
</gene>
<reference evidence="1" key="1">
    <citation type="journal article" date="2023" name="G3 (Bethesda)">
        <title>Whole genome assemblies of Zophobas morio and Tenebrio molitor.</title>
        <authorList>
            <person name="Kaur S."/>
            <person name="Stinson S.A."/>
            <person name="diCenzo G.C."/>
        </authorList>
    </citation>
    <scope>NUCLEOTIDE SEQUENCE</scope>
    <source>
        <strain evidence="1">QUZm001</strain>
    </source>
</reference>
<proteinExistence type="predicted"/>